<reference evidence="2 4" key="2">
    <citation type="submission" date="2020-02" db="EMBL/GenBank/DDBJ databases">
        <title>The WGS of Modestobacter muralis DSM 100205.</title>
        <authorList>
            <person name="Jiang Z."/>
        </authorList>
    </citation>
    <scope>NUCLEOTIDE SEQUENCE [LARGE SCALE GENOMIC DNA]</scope>
    <source>
        <strain evidence="2 4">DSM 100205</strain>
    </source>
</reference>
<comment type="caution">
    <text evidence="2">The sequence shown here is derived from an EMBL/GenBank/DDBJ whole genome shotgun (WGS) entry which is preliminary data.</text>
</comment>
<dbReference type="AlphaFoldDB" id="A0A6P0HAL1"/>
<dbReference type="RefSeq" id="WP_163611737.1">
    <property type="nucleotide sequence ID" value="NZ_JAAGWB010000038.1"/>
</dbReference>
<evidence type="ECO:0000313" key="1">
    <source>
        <dbReference type="EMBL" id="NEK95181.1"/>
    </source>
</evidence>
<accession>A0A6P0HAL1</accession>
<evidence type="ECO:0000313" key="2">
    <source>
        <dbReference type="EMBL" id="NEN52069.1"/>
    </source>
</evidence>
<reference evidence="1 3" key="1">
    <citation type="submission" date="2020-01" db="EMBL/GenBank/DDBJ databases">
        <title>the WGS Modestobacter muralis CPCC 204518.</title>
        <authorList>
            <person name="Jiang Z."/>
        </authorList>
    </citation>
    <scope>NUCLEOTIDE SEQUENCE [LARGE SCALE GENOMIC DNA]</scope>
    <source>
        <strain evidence="1 3">DSM 100205</strain>
    </source>
</reference>
<protein>
    <submittedName>
        <fullName evidence="2">Uncharacterized protein</fullName>
    </submittedName>
</protein>
<dbReference type="Proteomes" id="UP000468828">
    <property type="component" value="Unassembled WGS sequence"/>
</dbReference>
<keyword evidence="3" id="KW-1185">Reference proteome</keyword>
<dbReference type="EMBL" id="JAAGWH010000036">
    <property type="protein sequence ID" value="NEK95181.1"/>
    <property type="molecule type" value="Genomic_DNA"/>
</dbReference>
<dbReference type="Proteomes" id="UP000471152">
    <property type="component" value="Unassembled WGS sequence"/>
</dbReference>
<organism evidence="2 4">
    <name type="scientific">Modestobacter muralis</name>
    <dbReference type="NCBI Taxonomy" id="1608614"/>
    <lineage>
        <taxon>Bacteria</taxon>
        <taxon>Bacillati</taxon>
        <taxon>Actinomycetota</taxon>
        <taxon>Actinomycetes</taxon>
        <taxon>Geodermatophilales</taxon>
        <taxon>Geodermatophilaceae</taxon>
        <taxon>Modestobacter</taxon>
    </lineage>
</organism>
<dbReference type="EMBL" id="JAAGWB010000038">
    <property type="protein sequence ID" value="NEN52069.1"/>
    <property type="molecule type" value="Genomic_DNA"/>
</dbReference>
<sequence>MVVRDDLLHEHPQLGPAVFDAFARAKGVYVERLRSGAIEALTANDRMYQRVMQITGADPPSSFRPPTRPGRAP</sequence>
<proteinExistence type="predicted"/>
<evidence type="ECO:0000313" key="3">
    <source>
        <dbReference type="Proteomes" id="UP000468828"/>
    </source>
</evidence>
<evidence type="ECO:0000313" key="4">
    <source>
        <dbReference type="Proteomes" id="UP000471152"/>
    </source>
</evidence>
<name>A0A6P0HAL1_9ACTN</name>
<gene>
    <name evidence="2" type="ORF">G3R41_14170</name>
    <name evidence="1" type="ORF">GCU67_13520</name>
</gene>